<gene>
    <name evidence="6 7" type="primary">frr</name>
    <name evidence="7" type="ORF">N5925_10600</name>
</gene>
<protein>
    <recommendedName>
        <fullName evidence="6">Ribosome-recycling factor</fullName>
        <shortName evidence="6">RRF</shortName>
    </recommendedName>
    <alternativeName>
        <fullName evidence="6">Ribosome-releasing factor</fullName>
    </alternativeName>
</protein>
<dbReference type="RefSeq" id="WP_021111574.1">
    <property type="nucleotide sequence ID" value="NZ_CP049089.1"/>
</dbReference>
<dbReference type="SUPFAM" id="SSF55194">
    <property type="entry name" value="Ribosome recycling factor, RRF"/>
    <property type="match status" value="1"/>
</dbReference>
<evidence type="ECO:0000313" key="7">
    <source>
        <dbReference type="EMBL" id="MDD2169009.1"/>
    </source>
</evidence>
<dbReference type="GO" id="GO:0043023">
    <property type="term" value="F:ribosomal large subunit binding"/>
    <property type="evidence" value="ECO:0007669"/>
    <property type="project" value="TreeGrafter"/>
</dbReference>
<comment type="similarity">
    <text evidence="2 6">Belongs to the RRF family.</text>
</comment>
<dbReference type="GO" id="GO:0002184">
    <property type="term" value="P:cytoplasmic translational termination"/>
    <property type="evidence" value="ECO:0007669"/>
    <property type="project" value="TreeGrafter"/>
</dbReference>
<accession>A0A084EVY8</accession>
<dbReference type="OrthoDB" id="9804006at2"/>
<dbReference type="GO" id="GO:0005829">
    <property type="term" value="C:cytosol"/>
    <property type="evidence" value="ECO:0007669"/>
    <property type="project" value="GOC"/>
</dbReference>
<evidence type="ECO:0000256" key="4">
    <source>
        <dbReference type="ARBA" id="ARBA00022917"/>
    </source>
</evidence>
<keyword evidence="3 6" id="KW-0963">Cytoplasm</keyword>
<evidence type="ECO:0000256" key="1">
    <source>
        <dbReference type="ARBA" id="ARBA00004496"/>
    </source>
</evidence>
<comment type="function">
    <text evidence="5 6">Responsible for the release of ribosomes from messenger RNA at the termination of protein biosynthesis. May increase the efficiency of translation by recycling ribosomes from one round of translation to another.</text>
</comment>
<dbReference type="AlphaFoldDB" id="A0A084EVY8"/>
<dbReference type="InterPro" id="IPR023584">
    <property type="entry name" value="Ribosome_recyc_fac_dom"/>
</dbReference>
<reference evidence="7" key="1">
    <citation type="submission" date="2022-09" db="EMBL/GenBank/DDBJ databases">
        <title>Molecular characterization of Glaesserella parasuis strains circulating in commercial swine farms using whole-genome sequencing.</title>
        <authorList>
            <person name="Mugabi R."/>
            <person name="Clavijo M."/>
            <person name="Li G."/>
        </authorList>
    </citation>
    <scope>NUCLEOTIDE SEQUENCE</scope>
    <source>
        <strain evidence="7">0435-53</strain>
    </source>
</reference>
<evidence type="ECO:0000256" key="5">
    <source>
        <dbReference type="ARBA" id="ARBA00025050"/>
    </source>
</evidence>
<dbReference type="HAMAP" id="MF_00040">
    <property type="entry name" value="RRF"/>
    <property type="match status" value="1"/>
</dbReference>
<organism evidence="7 8">
    <name type="scientific">Glaesserella parasuis</name>
    <name type="common">Haemophilus parasuis</name>
    <dbReference type="NCBI Taxonomy" id="738"/>
    <lineage>
        <taxon>Bacteria</taxon>
        <taxon>Pseudomonadati</taxon>
        <taxon>Pseudomonadota</taxon>
        <taxon>Gammaproteobacteria</taxon>
        <taxon>Pasteurellales</taxon>
        <taxon>Pasteurellaceae</taxon>
        <taxon>Glaesserella</taxon>
    </lineage>
</organism>
<proteinExistence type="inferred from homology"/>
<dbReference type="FunFam" id="3.30.1360.40:FF:000001">
    <property type="entry name" value="Ribosome-recycling factor"/>
    <property type="match status" value="1"/>
</dbReference>
<name>A0A084EVY8_GLAPU</name>
<dbReference type="Gene3D" id="3.30.1360.40">
    <property type="match status" value="1"/>
</dbReference>
<dbReference type="PANTHER" id="PTHR20982">
    <property type="entry name" value="RIBOSOME RECYCLING FACTOR"/>
    <property type="match status" value="1"/>
</dbReference>
<comment type="subcellular location">
    <subcellularLocation>
        <location evidence="1 6">Cytoplasm</location>
    </subcellularLocation>
</comment>
<evidence type="ECO:0000256" key="3">
    <source>
        <dbReference type="ARBA" id="ARBA00022490"/>
    </source>
</evidence>
<dbReference type="Proteomes" id="UP001148834">
    <property type="component" value="Unassembled WGS sequence"/>
</dbReference>
<dbReference type="CDD" id="cd00520">
    <property type="entry name" value="RRF"/>
    <property type="match status" value="1"/>
</dbReference>
<dbReference type="InterPro" id="IPR002661">
    <property type="entry name" value="Ribosome_recyc_fac"/>
</dbReference>
<dbReference type="EMBL" id="JAODIR010000082">
    <property type="protein sequence ID" value="MDD2169009.1"/>
    <property type="molecule type" value="Genomic_DNA"/>
</dbReference>
<dbReference type="PANTHER" id="PTHR20982:SF3">
    <property type="entry name" value="MITOCHONDRIAL RIBOSOME RECYCLING FACTOR PSEUDO 1"/>
    <property type="match status" value="1"/>
</dbReference>
<comment type="caution">
    <text evidence="7">The sequence shown here is derived from an EMBL/GenBank/DDBJ whole genome shotgun (WGS) entry which is preliminary data.</text>
</comment>
<dbReference type="InterPro" id="IPR036191">
    <property type="entry name" value="RRF_sf"/>
</dbReference>
<sequence length="185" mass="20868">MINEIKKDTQERMEKSLEALKGHISKIRTGRAQPSLLDAIQVEYYGAATPLRQLANVVAEDARTLAVTVFDRSLISAVEKAILTSDLGLNPSSAGTTIRVPLPPLTEERRRDLIKIVKGEGEQGKVSIRNIRRDANDKIKTLEKEKQISENDERKAQDDIQKITDIYIKKVDEILADKEKELMDF</sequence>
<dbReference type="FunFam" id="1.10.132.20:FF:000001">
    <property type="entry name" value="Ribosome-recycling factor"/>
    <property type="match status" value="1"/>
</dbReference>
<evidence type="ECO:0000313" key="8">
    <source>
        <dbReference type="Proteomes" id="UP001148834"/>
    </source>
</evidence>
<keyword evidence="4 6" id="KW-0648">Protein biosynthesis</keyword>
<dbReference type="NCBIfam" id="TIGR00496">
    <property type="entry name" value="frr"/>
    <property type="match status" value="1"/>
</dbReference>
<dbReference type="Gene3D" id="1.10.132.20">
    <property type="entry name" value="Ribosome-recycling factor"/>
    <property type="match status" value="1"/>
</dbReference>
<evidence type="ECO:0000256" key="2">
    <source>
        <dbReference type="ARBA" id="ARBA00005912"/>
    </source>
</evidence>
<dbReference type="Pfam" id="PF01765">
    <property type="entry name" value="RRF"/>
    <property type="match status" value="1"/>
</dbReference>
<evidence type="ECO:0000256" key="6">
    <source>
        <dbReference type="HAMAP-Rule" id="MF_00040"/>
    </source>
</evidence>